<protein>
    <submittedName>
        <fullName evidence="7">Rieske (2Fe-2S) protein</fullName>
    </submittedName>
</protein>
<dbReference type="InterPro" id="IPR015881">
    <property type="entry name" value="ARHD_Rieske_2Fe_2S"/>
</dbReference>
<dbReference type="InterPro" id="IPR001663">
    <property type="entry name" value="Rng_hydr_dOase-A"/>
</dbReference>
<dbReference type="PANTHER" id="PTHR43756:SF5">
    <property type="entry name" value="CHOLINE MONOOXYGENASE, CHLOROPLASTIC"/>
    <property type="match status" value="1"/>
</dbReference>
<comment type="caution">
    <text evidence="7">The sequence shown here is derived from an EMBL/GenBank/DDBJ whole genome shotgun (WGS) entry which is preliminary data.</text>
</comment>
<dbReference type="EMBL" id="JACTAG010000002">
    <property type="protein sequence ID" value="MBD3665432.1"/>
    <property type="molecule type" value="Genomic_DNA"/>
</dbReference>
<keyword evidence="8" id="KW-1185">Reference proteome</keyword>
<reference evidence="7" key="1">
    <citation type="submission" date="2020-08" db="EMBL/GenBank/DDBJ databases">
        <title>Sulfitobacter aestuariivivens sp. nov., isolated from a tidal flat.</title>
        <authorList>
            <person name="Park S."/>
            <person name="Yoon J.-H."/>
        </authorList>
    </citation>
    <scope>NUCLEOTIDE SEQUENCE</scope>
    <source>
        <strain evidence="7">TSTF-M16</strain>
    </source>
</reference>
<dbReference type="GO" id="GO:0051537">
    <property type="term" value="F:2 iron, 2 sulfur cluster binding"/>
    <property type="evidence" value="ECO:0007669"/>
    <property type="project" value="UniProtKB-KW"/>
</dbReference>
<dbReference type="Pfam" id="PF00355">
    <property type="entry name" value="Rieske"/>
    <property type="match status" value="1"/>
</dbReference>
<dbReference type="InterPro" id="IPR017941">
    <property type="entry name" value="Rieske_2Fe-2S"/>
</dbReference>
<dbReference type="CDD" id="cd03469">
    <property type="entry name" value="Rieske_RO_Alpha_N"/>
    <property type="match status" value="1"/>
</dbReference>
<dbReference type="PRINTS" id="PR00090">
    <property type="entry name" value="RNGDIOXGNASE"/>
</dbReference>
<dbReference type="GO" id="GO:0005506">
    <property type="term" value="F:iron ion binding"/>
    <property type="evidence" value="ECO:0007669"/>
    <property type="project" value="InterPro"/>
</dbReference>
<sequence length="130" mass="14563">MTYARNIATGYNSDPSKSKSLIADAYTDQGWFDEDLKHIIAKTWQWVCHVEKTREPGSYVTDEIAGQPIAVVRDKAGELRAFYNVCKHRAHELLSGAGNTTRIMCPYHAWVYKLDGQLAVTGHLSSNAPH</sequence>
<keyword evidence="4" id="KW-0408">Iron</keyword>
<dbReference type="Proteomes" id="UP000635142">
    <property type="component" value="Unassembled WGS sequence"/>
</dbReference>
<dbReference type="AlphaFoldDB" id="A0A927D8B5"/>
<keyword evidence="2" id="KW-0479">Metal-binding</keyword>
<dbReference type="Gene3D" id="2.102.10.10">
    <property type="entry name" value="Rieske [2Fe-2S] iron-sulphur domain"/>
    <property type="match status" value="1"/>
</dbReference>
<evidence type="ECO:0000256" key="3">
    <source>
        <dbReference type="ARBA" id="ARBA00023002"/>
    </source>
</evidence>
<dbReference type="GO" id="GO:0016491">
    <property type="term" value="F:oxidoreductase activity"/>
    <property type="evidence" value="ECO:0007669"/>
    <property type="project" value="UniProtKB-KW"/>
</dbReference>
<keyword evidence="3" id="KW-0560">Oxidoreductase</keyword>
<feature type="domain" description="Rieske" evidence="6">
    <location>
        <begin position="44"/>
        <end position="130"/>
    </location>
</feature>
<dbReference type="PROSITE" id="PS00570">
    <property type="entry name" value="RING_HYDROXYL_ALPHA"/>
    <property type="match status" value="1"/>
</dbReference>
<evidence type="ECO:0000256" key="2">
    <source>
        <dbReference type="ARBA" id="ARBA00022723"/>
    </source>
</evidence>
<evidence type="ECO:0000313" key="8">
    <source>
        <dbReference type="Proteomes" id="UP000635142"/>
    </source>
</evidence>
<evidence type="ECO:0000256" key="5">
    <source>
        <dbReference type="ARBA" id="ARBA00023014"/>
    </source>
</evidence>
<accession>A0A927D8B5</accession>
<evidence type="ECO:0000259" key="6">
    <source>
        <dbReference type="PROSITE" id="PS51296"/>
    </source>
</evidence>
<keyword evidence="5" id="KW-0411">Iron-sulfur</keyword>
<evidence type="ECO:0000256" key="4">
    <source>
        <dbReference type="ARBA" id="ARBA00023004"/>
    </source>
</evidence>
<evidence type="ECO:0000313" key="7">
    <source>
        <dbReference type="EMBL" id="MBD3665432.1"/>
    </source>
</evidence>
<proteinExistence type="predicted"/>
<dbReference type="Gene3D" id="3.90.380.10">
    <property type="entry name" value="Naphthalene 1,2-dioxygenase Alpha Subunit, Chain A, domain 1"/>
    <property type="match status" value="1"/>
</dbReference>
<dbReference type="PROSITE" id="PS51296">
    <property type="entry name" value="RIESKE"/>
    <property type="match status" value="1"/>
</dbReference>
<organism evidence="7 8">
    <name type="scientific">Sulfitobacter aestuariivivens</name>
    <dbReference type="NCBI Taxonomy" id="2766981"/>
    <lineage>
        <taxon>Bacteria</taxon>
        <taxon>Pseudomonadati</taxon>
        <taxon>Pseudomonadota</taxon>
        <taxon>Alphaproteobacteria</taxon>
        <taxon>Rhodobacterales</taxon>
        <taxon>Roseobacteraceae</taxon>
        <taxon>Sulfitobacter</taxon>
    </lineage>
</organism>
<dbReference type="InterPro" id="IPR036922">
    <property type="entry name" value="Rieske_2Fe-2S_sf"/>
</dbReference>
<evidence type="ECO:0000256" key="1">
    <source>
        <dbReference type="ARBA" id="ARBA00022714"/>
    </source>
</evidence>
<name>A0A927D8B5_9RHOB</name>
<gene>
    <name evidence="7" type="ORF">H9Q16_15975</name>
</gene>
<keyword evidence="1" id="KW-0001">2Fe-2S</keyword>
<dbReference type="SUPFAM" id="SSF50022">
    <property type="entry name" value="ISP domain"/>
    <property type="match status" value="1"/>
</dbReference>
<dbReference type="PANTHER" id="PTHR43756">
    <property type="entry name" value="CHOLINE MONOOXYGENASE, CHLOROPLASTIC"/>
    <property type="match status" value="1"/>
</dbReference>